<keyword evidence="2" id="KW-1185">Reference proteome</keyword>
<dbReference type="AlphaFoldDB" id="A0AAE1V5K7"/>
<sequence length="286" mass="31967">MRAYVKEFSSLMMNISIMAEEDKLHYFIRGLKSWAQRELRRQNVQNLSFTIVATDGLADYDEGDDPTENSYFNFKDKGKEWKKNGKGHTVVGEGDTEKGRQVETSYGIKKGGKVKDYFTYGGLHLKRDCPLQTRVNALLVAELDKEKNSMIARVNIIAVVTDEGRDFRNMICIPDPNKHGTVTAKIGMNNLVIVYVRVELIIRGNVGNDIAKMGSNKAGMLACHGLGAGQWQDKQGIAKLGRSKTKHDRDKACHGKARLMYGLGIVMASCLGGKGWYARKACRVRE</sequence>
<proteinExistence type="predicted"/>
<dbReference type="Proteomes" id="UP001291623">
    <property type="component" value="Unassembled WGS sequence"/>
</dbReference>
<protein>
    <submittedName>
        <fullName evidence="1">Uncharacterized protein</fullName>
    </submittedName>
</protein>
<organism evidence="1 2">
    <name type="scientific">Anisodus tanguticus</name>
    <dbReference type="NCBI Taxonomy" id="243964"/>
    <lineage>
        <taxon>Eukaryota</taxon>
        <taxon>Viridiplantae</taxon>
        <taxon>Streptophyta</taxon>
        <taxon>Embryophyta</taxon>
        <taxon>Tracheophyta</taxon>
        <taxon>Spermatophyta</taxon>
        <taxon>Magnoliopsida</taxon>
        <taxon>eudicotyledons</taxon>
        <taxon>Gunneridae</taxon>
        <taxon>Pentapetalae</taxon>
        <taxon>asterids</taxon>
        <taxon>lamiids</taxon>
        <taxon>Solanales</taxon>
        <taxon>Solanaceae</taxon>
        <taxon>Solanoideae</taxon>
        <taxon>Hyoscyameae</taxon>
        <taxon>Anisodus</taxon>
    </lineage>
</organism>
<comment type="caution">
    <text evidence="1">The sequence shown here is derived from an EMBL/GenBank/DDBJ whole genome shotgun (WGS) entry which is preliminary data.</text>
</comment>
<evidence type="ECO:0000313" key="1">
    <source>
        <dbReference type="EMBL" id="KAK4348655.1"/>
    </source>
</evidence>
<name>A0AAE1V5K7_9SOLA</name>
<reference evidence="1" key="1">
    <citation type="submission" date="2023-12" db="EMBL/GenBank/DDBJ databases">
        <title>Genome assembly of Anisodus tanguticus.</title>
        <authorList>
            <person name="Wang Y.-J."/>
        </authorList>
    </citation>
    <scope>NUCLEOTIDE SEQUENCE</scope>
    <source>
        <strain evidence="1">KB-2021</strain>
        <tissue evidence="1">Leaf</tissue>
    </source>
</reference>
<evidence type="ECO:0000313" key="2">
    <source>
        <dbReference type="Proteomes" id="UP001291623"/>
    </source>
</evidence>
<gene>
    <name evidence="1" type="ORF">RND71_031410</name>
</gene>
<dbReference type="EMBL" id="JAVYJV010000017">
    <property type="protein sequence ID" value="KAK4348655.1"/>
    <property type="molecule type" value="Genomic_DNA"/>
</dbReference>
<accession>A0AAE1V5K7</accession>